<evidence type="ECO:0000313" key="10">
    <source>
        <dbReference type="Proteomes" id="UP000307173"/>
    </source>
</evidence>
<feature type="region of interest" description="Disordered" evidence="7">
    <location>
        <begin position="180"/>
        <end position="210"/>
    </location>
</feature>
<dbReference type="Gene3D" id="4.10.240.10">
    <property type="entry name" value="Zn(2)-C6 fungal-type DNA-binding domain"/>
    <property type="match status" value="1"/>
</dbReference>
<dbReference type="Pfam" id="PF00172">
    <property type="entry name" value="Zn_clus"/>
    <property type="match status" value="1"/>
</dbReference>
<evidence type="ECO:0000313" key="9">
    <source>
        <dbReference type="EMBL" id="TID30768.1"/>
    </source>
</evidence>
<feature type="compositionally biased region" description="Gly residues" evidence="7">
    <location>
        <begin position="187"/>
        <end position="198"/>
    </location>
</feature>
<comment type="caution">
    <text evidence="9">The sequence shown here is derived from an EMBL/GenBank/DDBJ whole genome shotgun (WGS) entry which is preliminary data.</text>
</comment>
<feature type="region of interest" description="Disordered" evidence="7">
    <location>
        <begin position="122"/>
        <end position="142"/>
    </location>
</feature>
<proteinExistence type="predicted"/>
<dbReference type="STRING" id="52247.A0A4T0X5M5"/>
<keyword evidence="6" id="KW-0539">Nucleus</keyword>
<evidence type="ECO:0000256" key="2">
    <source>
        <dbReference type="ARBA" id="ARBA00022833"/>
    </source>
</evidence>
<dbReference type="InterPro" id="IPR001138">
    <property type="entry name" value="Zn2Cys6_DnaBD"/>
</dbReference>
<dbReference type="PANTHER" id="PTHR36206">
    <property type="entry name" value="ASPERCRYPTIN BIOSYNTHESIS CLUSTER-SPECIFIC TRANSCRIPTION REGULATOR ATNN-RELATED"/>
    <property type="match status" value="1"/>
</dbReference>
<evidence type="ECO:0000259" key="8">
    <source>
        <dbReference type="PROSITE" id="PS50048"/>
    </source>
</evidence>
<dbReference type="EMBL" id="SELW01000121">
    <property type="protein sequence ID" value="TID30768.1"/>
    <property type="molecule type" value="Genomic_DNA"/>
</dbReference>
<keyword evidence="10" id="KW-1185">Reference proteome</keyword>
<dbReference type="PROSITE" id="PS00463">
    <property type="entry name" value="ZN2_CY6_FUNGAL_1"/>
    <property type="match status" value="1"/>
</dbReference>
<organism evidence="9 10">
    <name type="scientific">Pichia inconspicua</name>
    <dbReference type="NCBI Taxonomy" id="52247"/>
    <lineage>
        <taxon>Eukaryota</taxon>
        <taxon>Fungi</taxon>
        <taxon>Dikarya</taxon>
        <taxon>Ascomycota</taxon>
        <taxon>Saccharomycotina</taxon>
        <taxon>Pichiomycetes</taxon>
        <taxon>Pichiales</taxon>
        <taxon>Pichiaceae</taxon>
        <taxon>Pichia</taxon>
    </lineage>
</organism>
<accession>A0A4T0X5M5</accession>
<feature type="domain" description="Zn(2)-C6 fungal-type" evidence="8">
    <location>
        <begin position="145"/>
        <end position="175"/>
    </location>
</feature>
<dbReference type="CDD" id="cd00067">
    <property type="entry name" value="GAL4"/>
    <property type="match status" value="1"/>
</dbReference>
<evidence type="ECO:0000256" key="7">
    <source>
        <dbReference type="SAM" id="MobiDB-lite"/>
    </source>
</evidence>
<protein>
    <recommendedName>
        <fullName evidence="8">Zn(2)-C6 fungal-type domain-containing protein</fullName>
    </recommendedName>
</protein>
<reference evidence="9 10" key="1">
    <citation type="journal article" date="2019" name="Front. Genet.">
        <title>Whole-Genome Sequencing of the Opportunistic Yeast Pathogen Candida inconspicua Uncovers Its Hybrid Origin.</title>
        <authorList>
            <person name="Mixao V."/>
            <person name="Hansen A.P."/>
            <person name="Saus E."/>
            <person name="Boekhout T."/>
            <person name="Lass-Florl C."/>
            <person name="Gabaldon T."/>
        </authorList>
    </citation>
    <scope>NUCLEOTIDE SEQUENCE [LARGE SCALE GENOMIC DNA]</scope>
    <source>
        <strain evidence="9 10">CBS 180</strain>
    </source>
</reference>
<dbReference type="GO" id="GO:0003677">
    <property type="term" value="F:DNA binding"/>
    <property type="evidence" value="ECO:0007669"/>
    <property type="project" value="UniProtKB-KW"/>
</dbReference>
<keyword evidence="4" id="KW-0238">DNA-binding</keyword>
<sequence>MSPNKWEPPNYPPPDYNSGAYYDNYYYHYQQQQQQQQGIQLPPISNEYQQFQQLNPMATLATLHRLTPTSELPKLSIPPKMGEDDSKSEEFEMYQLYYEVNTRMNDNSTILGEENGTLVRVESSSLKEREKERGKSKIKPRSRDGCLTCRQRKKRCCERKPICNECERLGIKCRWPYPGSEHKNRRGSGGASGSGNGSGSENATIPVLGPDEMYHEQYGVIKVLRGVVEYRTDE</sequence>
<dbReference type="InterPro" id="IPR036864">
    <property type="entry name" value="Zn2-C6_fun-type_DNA-bd_sf"/>
</dbReference>
<keyword evidence="3" id="KW-0805">Transcription regulation</keyword>
<evidence type="ECO:0000256" key="4">
    <source>
        <dbReference type="ARBA" id="ARBA00023125"/>
    </source>
</evidence>
<evidence type="ECO:0000256" key="5">
    <source>
        <dbReference type="ARBA" id="ARBA00023163"/>
    </source>
</evidence>
<feature type="compositionally biased region" description="Basic and acidic residues" evidence="7">
    <location>
        <begin position="125"/>
        <end position="135"/>
    </location>
</feature>
<dbReference type="GO" id="GO:0000981">
    <property type="term" value="F:DNA-binding transcription factor activity, RNA polymerase II-specific"/>
    <property type="evidence" value="ECO:0007669"/>
    <property type="project" value="InterPro"/>
</dbReference>
<dbReference type="Proteomes" id="UP000307173">
    <property type="component" value="Unassembled WGS sequence"/>
</dbReference>
<dbReference type="InterPro" id="IPR052360">
    <property type="entry name" value="Transcr_Regulatory_Proteins"/>
</dbReference>
<keyword evidence="2" id="KW-0862">Zinc</keyword>
<evidence type="ECO:0000256" key="1">
    <source>
        <dbReference type="ARBA" id="ARBA00022723"/>
    </source>
</evidence>
<evidence type="ECO:0000256" key="6">
    <source>
        <dbReference type="ARBA" id="ARBA00023242"/>
    </source>
</evidence>
<dbReference type="OrthoDB" id="5418899at2759"/>
<keyword evidence="1" id="KW-0479">Metal-binding</keyword>
<dbReference type="PROSITE" id="PS50048">
    <property type="entry name" value="ZN2_CY6_FUNGAL_2"/>
    <property type="match status" value="1"/>
</dbReference>
<dbReference type="PANTHER" id="PTHR36206:SF4">
    <property type="entry name" value="HYPOTHETICAL CONSERVED PROTEIN (EUROFUNG)-RELATED"/>
    <property type="match status" value="1"/>
</dbReference>
<dbReference type="SMART" id="SM00066">
    <property type="entry name" value="GAL4"/>
    <property type="match status" value="1"/>
</dbReference>
<keyword evidence="5" id="KW-0804">Transcription</keyword>
<name>A0A4T0X5M5_9ASCO</name>
<gene>
    <name evidence="9" type="ORF">CANINC_000684</name>
</gene>
<dbReference type="SUPFAM" id="SSF57701">
    <property type="entry name" value="Zn2/Cys6 DNA-binding domain"/>
    <property type="match status" value="1"/>
</dbReference>
<evidence type="ECO:0000256" key="3">
    <source>
        <dbReference type="ARBA" id="ARBA00023015"/>
    </source>
</evidence>
<dbReference type="AlphaFoldDB" id="A0A4T0X5M5"/>
<dbReference type="GO" id="GO:0008270">
    <property type="term" value="F:zinc ion binding"/>
    <property type="evidence" value="ECO:0007669"/>
    <property type="project" value="InterPro"/>
</dbReference>